<dbReference type="AlphaFoldDB" id="A0A8H3M200"/>
<keyword evidence="1" id="KW-0547">Nucleotide-binding</keyword>
<evidence type="ECO:0000256" key="1">
    <source>
        <dbReference type="ARBA" id="ARBA00022741"/>
    </source>
</evidence>
<dbReference type="Gene3D" id="3.90.640.10">
    <property type="entry name" value="Actin, Chain A, domain 4"/>
    <property type="match status" value="1"/>
</dbReference>
<evidence type="ECO:0000313" key="3">
    <source>
        <dbReference type="EMBL" id="GES97262.1"/>
    </source>
</evidence>
<accession>A0A8H3M200</accession>
<evidence type="ECO:0000256" key="2">
    <source>
        <dbReference type="ARBA" id="ARBA00022840"/>
    </source>
</evidence>
<gene>
    <name evidence="3" type="ORF">RCL2_002384900</name>
</gene>
<name>A0A8H3M200_9GLOM</name>
<reference evidence="3" key="1">
    <citation type="submission" date="2019-10" db="EMBL/GenBank/DDBJ databases">
        <title>Conservation and host-specific expression of non-tandemly repeated heterogenous ribosome RNA gene in arbuscular mycorrhizal fungi.</title>
        <authorList>
            <person name="Maeda T."/>
            <person name="Kobayashi Y."/>
            <person name="Nakagawa T."/>
            <person name="Ezawa T."/>
            <person name="Yamaguchi K."/>
            <person name="Bino T."/>
            <person name="Nishimoto Y."/>
            <person name="Shigenobu S."/>
            <person name="Kawaguchi M."/>
        </authorList>
    </citation>
    <scope>NUCLEOTIDE SEQUENCE</scope>
    <source>
        <strain evidence="3">HR1</strain>
    </source>
</reference>
<evidence type="ECO:0008006" key="5">
    <source>
        <dbReference type="Google" id="ProtNLM"/>
    </source>
</evidence>
<comment type="caution">
    <text evidence="3">The sequence shown here is derived from an EMBL/GenBank/DDBJ whole genome shotgun (WGS) entry which is preliminary data.</text>
</comment>
<dbReference type="EMBL" id="BLAL01000257">
    <property type="protein sequence ID" value="GES97262.1"/>
    <property type="molecule type" value="Genomic_DNA"/>
</dbReference>
<dbReference type="OrthoDB" id="2963168at2759"/>
<proteinExistence type="predicted"/>
<dbReference type="PANTHER" id="PTHR14187">
    <property type="entry name" value="ALPHA KINASE/ELONGATION FACTOR 2 KINASE"/>
    <property type="match status" value="1"/>
</dbReference>
<sequence length="563" mass="64438">MSELDDDIQVVVAIDFGTTYSGYAYAHKSKPDEIIVQDGWKDYESHFKTPTVVKYNDNYSDVKLWGYSALAEKPKQKKRLFSSSKIPKSSSTPIELFKLHLLKSIKESEKPILPRKLNYKIVIRDFMKKLGNDVKESLKKRWLNLDFERNVLYILTVPAEFDDEAIEAFRECVFDAGLLKDKDSNNIRIITEPEAASIQCLNSISEHNLNPGDLFMIVDCGGGTVDLTMRELLEDRRLSEMTERTGDCCGSSRIDEAYLELVGEKVGKSVIDSIRKNHYGQLQYFVQEFCEQAKIPFTGTEKDTQFAYELDVVLPAIKDYVKKGEREKLIESGWQFELSQKDIKGLFDPVIDKIICLIRGQLDKSKKKCSAMFLVGGFSESKYLQHRIREEFSNRVPNISVPANPTATVVKGGVLYGLREDTVKDRVLKRTYGTDVVRNWQSSDPLSQRLPNGKVITFEKLVQRGKQISMDEKIVKEFKPLSVLQQKISFDMYVTDNPDAKYCDDPEVSLLRNWEIELPENASVEDMEDMTIVFTLTFTTVEILATAENKKTGEKYHVTIKNE</sequence>
<dbReference type="SUPFAM" id="SSF53067">
    <property type="entry name" value="Actin-like ATPase domain"/>
    <property type="match status" value="2"/>
</dbReference>
<dbReference type="Gene3D" id="3.30.420.40">
    <property type="match status" value="2"/>
</dbReference>
<keyword evidence="2" id="KW-0067">ATP-binding</keyword>
<evidence type="ECO:0000313" key="4">
    <source>
        <dbReference type="Proteomes" id="UP000615446"/>
    </source>
</evidence>
<dbReference type="InterPro" id="IPR043129">
    <property type="entry name" value="ATPase_NBD"/>
</dbReference>
<dbReference type="Proteomes" id="UP000615446">
    <property type="component" value="Unassembled WGS sequence"/>
</dbReference>
<dbReference type="GO" id="GO:0140662">
    <property type="term" value="F:ATP-dependent protein folding chaperone"/>
    <property type="evidence" value="ECO:0007669"/>
    <property type="project" value="InterPro"/>
</dbReference>
<dbReference type="GO" id="GO:0005524">
    <property type="term" value="F:ATP binding"/>
    <property type="evidence" value="ECO:0007669"/>
    <property type="project" value="UniProtKB-KW"/>
</dbReference>
<dbReference type="Pfam" id="PF00012">
    <property type="entry name" value="HSP70"/>
    <property type="match status" value="1"/>
</dbReference>
<dbReference type="CDD" id="cd10229">
    <property type="entry name" value="ASKHA_NBD_HSP70_HSPA12"/>
    <property type="match status" value="1"/>
</dbReference>
<protein>
    <recommendedName>
        <fullName evidence="5">Actin-like ATPase domain-containing protein</fullName>
    </recommendedName>
</protein>
<dbReference type="InterPro" id="IPR013126">
    <property type="entry name" value="Hsp_70_fam"/>
</dbReference>
<dbReference type="PANTHER" id="PTHR14187:SF5">
    <property type="entry name" value="HEAT SHOCK 70 KDA PROTEIN 12A"/>
    <property type="match status" value="1"/>
</dbReference>
<organism evidence="3 4">
    <name type="scientific">Rhizophagus clarus</name>
    <dbReference type="NCBI Taxonomy" id="94130"/>
    <lineage>
        <taxon>Eukaryota</taxon>
        <taxon>Fungi</taxon>
        <taxon>Fungi incertae sedis</taxon>
        <taxon>Mucoromycota</taxon>
        <taxon>Glomeromycotina</taxon>
        <taxon>Glomeromycetes</taxon>
        <taxon>Glomerales</taxon>
        <taxon>Glomeraceae</taxon>
        <taxon>Rhizophagus</taxon>
    </lineage>
</organism>